<keyword evidence="4" id="KW-1185">Reference proteome</keyword>
<dbReference type="EMBL" id="JAGGMS010000001">
    <property type="protein sequence ID" value="MBP2179101.1"/>
    <property type="molecule type" value="Genomic_DNA"/>
</dbReference>
<dbReference type="InterPro" id="IPR012349">
    <property type="entry name" value="Split_barrel_FMN-bd"/>
</dbReference>
<evidence type="ECO:0000256" key="1">
    <source>
        <dbReference type="ARBA" id="ARBA00008710"/>
    </source>
</evidence>
<dbReference type="RefSeq" id="WP_209662864.1">
    <property type="nucleotide sequence ID" value="NZ_JAGGMS010000001.1"/>
</dbReference>
<dbReference type="NCBIfam" id="TIGR00026">
    <property type="entry name" value="hi_GC_TIGR00026"/>
    <property type="match status" value="1"/>
</dbReference>
<evidence type="ECO:0000313" key="3">
    <source>
        <dbReference type="EMBL" id="MBP2179101.1"/>
    </source>
</evidence>
<dbReference type="InterPro" id="IPR004378">
    <property type="entry name" value="F420H2_quin_Rdtase"/>
</dbReference>
<dbReference type="Gene3D" id="2.30.110.10">
    <property type="entry name" value="Electron Transport, Fmn-binding Protein, Chain A"/>
    <property type="match status" value="1"/>
</dbReference>
<reference evidence="3 4" key="1">
    <citation type="submission" date="2021-03" db="EMBL/GenBank/DDBJ databases">
        <title>Sequencing the genomes of 1000 actinobacteria strains.</title>
        <authorList>
            <person name="Klenk H.-P."/>
        </authorList>
    </citation>
    <scope>NUCLEOTIDE SEQUENCE [LARGE SCALE GENOMIC DNA]</scope>
    <source>
        <strain evidence="3 4">DSM 45510</strain>
    </source>
</reference>
<evidence type="ECO:0000256" key="2">
    <source>
        <dbReference type="ARBA" id="ARBA00049106"/>
    </source>
</evidence>
<dbReference type="PANTHER" id="PTHR39428">
    <property type="entry name" value="F420H(2)-DEPENDENT QUINONE REDUCTASE RV1261C"/>
    <property type="match status" value="1"/>
</dbReference>
<evidence type="ECO:0000313" key="4">
    <source>
        <dbReference type="Proteomes" id="UP000741013"/>
    </source>
</evidence>
<dbReference type="PANTHER" id="PTHR39428:SF1">
    <property type="entry name" value="F420H(2)-DEPENDENT QUINONE REDUCTASE RV1261C"/>
    <property type="match status" value="1"/>
</dbReference>
<comment type="catalytic activity">
    <reaction evidence="2">
        <text>oxidized coenzyme F420-(gamma-L-Glu)(n) + a quinol + H(+) = reduced coenzyme F420-(gamma-L-Glu)(n) + a quinone</text>
        <dbReference type="Rhea" id="RHEA:39663"/>
        <dbReference type="Rhea" id="RHEA-COMP:12939"/>
        <dbReference type="Rhea" id="RHEA-COMP:14378"/>
        <dbReference type="ChEBI" id="CHEBI:15378"/>
        <dbReference type="ChEBI" id="CHEBI:24646"/>
        <dbReference type="ChEBI" id="CHEBI:132124"/>
        <dbReference type="ChEBI" id="CHEBI:133980"/>
        <dbReference type="ChEBI" id="CHEBI:139511"/>
    </reaction>
</comment>
<name>A0ABS4PI49_9PSEU</name>
<accession>A0ABS4PI49</accession>
<dbReference type="SUPFAM" id="SSF50475">
    <property type="entry name" value="FMN-binding split barrel"/>
    <property type="match status" value="1"/>
</dbReference>
<comment type="similarity">
    <text evidence="1">Belongs to the F420H(2)-dependent quinone reductase family.</text>
</comment>
<sequence length="156" mass="17153">MEIVPVKNGTRGTRGGKAMMWAMKVLRRRLINSHRKQGDKFRGMDVLYLTAIGAKSGEPRTTALAYFRDGDGWLVIASAGGSARNPAWYYNIAKHPDRVTIEVGGTKIPVVAEQLTGERRAEVWAKVAGEHTGFAGYQAKTDREIPVIRLTRSPGS</sequence>
<protein>
    <submittedName>
        <fullName evidence="3">Deazaflavin-dependent oxidoreductase (Nitroreductase family)</fullName>
    </submittedName>
</protein>
<proteinExistence type="inferred from homology"/>
<dbReference type="Pfam" id="PF04075">
    <property type="entry name" value="F420H2_quin_red"/>
    <property type="match status" value="1"/>
</dbReference>
<dbReference type="Proteomes" id="UP000741013">
    <property type="component" value="Unassembled WGS sequence"/>
</dbReference>
<organism evidence="3 4">
    <name type="scientific">Amycolatopsis magusensis</name>
    <dbReference type="NCBI Taxonomy" id="882444"/>
    <lineage>
        <taxon>Bacteria</taxon>
        <taxon>Bacillati</taxon>
        <taxon>Actinomycetota</taxon>
        <taxon>Actinomycetes</taxon>
        <taxon>Pseudonocardiales</taxon>
        <taxon>Pseudonocardiaceae</taxon>
        <taxon>Amycolatopsis</taxon>
    </lineage>
</organism>
<comment type="caution">
    <text evidence="3">The sequence shown here is derived from an EMBL/GenBank/DDBJ whole genome shotgun (WGS) entry which is preliminary data.</text>
</comment>
<gene>
    <name evidence="3" type="ORF">JOM49_000627</name>
</gene>